<organism evidence="3 4">
    <name type="scientific">Paludifilum halophilum</name>
    <dbReference type="NCBI Taxonomy" id="1642702"/>
    <lineage>
        <taxon>Bacteria</taxon>
        <taxon>Bacillati</taxon>
        <taxon>Bacillota</taxon>
        <taxon>Bacilli</taxon>
        <taxon>Bacillales</taxon>
        <taxon>Thermoactinomycetaceae</taxon>
        <taxon>Paludifilum</taxon>
    </lineage>
</organism>
<sequence>MDQSLFLRSVHRMTIRKLFFLFWTTLAIGMVTAPVAGLLLQGLFGLAGLSFLSLLWAGVMFGAIAQMGFFAYMVFNMVFTGFIRNQRVYQGLQLVLALAILVNTFFMSLNRGGEEASAVSHLILPLTVLGAGLLVGYLKVKATQPKSFIPALFFMVAATMLEAVPSIEQKSLEMMMLMVLTLLMCNAWQVMQLHRLVGSTPRGNVNDSRSQPEKKKKQKS</sequence>
<dbReference type="OrthoDB" id="2374256at2"/>
<feature type="region of interest" description="Disordered" evidence="1">
    <location>
        <begin position="201"/>
        <end position="220"/>
    </location>
</feature>
<dbReference type="AlphaFoldDB" id="A0A235B3L2"/>
<dbReference type="InterPro" id="IPR024164">
    <property type="entry name" value="KinB-signalling_activ"/>
</dbReference>
<feature type="transmembrane region" description="Helical" evidence="2">
    <location>
        <begin position="20"/>
        <end position="44"/>
    </location>
</feature>
<evidence type="ECO:0008006" key="5">
    <source>
        <dbReference type="Google" id="ProtNLM"/>
    </source>
</evidence>
<accession>A0A235B3L2</accession>
<dbReference type="GO" id="GO:0045881">
    <property type="term" value="P:positive regulation of sporulation resulting in formation of a cellular spore"/>
    <property type="evidence" value="ECO:0007669"/>
    <property type="project" value="InterPro"/>
</dbReference>
<evidence type="ECO:0000313" key="3">
    <source>
        <dbReference type="EMBL" id="OYD06497.1"/>
    </source>
</evidence>
<evidence type="ECO:0000256" key="2">
    <source>
        <dbReference type="SAM" id="Phobius"/>
    </source>
</evidence>
<evidence type="ECO:0000313" key="4">
    <source>
        <dbReference type="Proteomes" id="UP000215459"/>
    </source>
</evidence>
<feature type="transmembrane region" description="Helical" evidence="2">
    <location>
        <begin position="87"/>
        <end position="106"/>
    </location>
</feature>
<name>A0A235B3L2_9BACL</name>
<keyword evidence="2" id="KW-0472">Membrane</keyword>
<feature type="transmembrane region" description="Helical" evidence="2">
    <location>
        <begin position="173"/>
        <end position="191"/>
    </location>
</feature>
<dbReference type="Pfam" id="PF14089">
    <property type="entry name" value="KbaA"/>
    <property type="match status" value="1"/>
</dbReference>
<feature type="transmembrane region" description="Helical" evidence="2">
    <location>
        <begin position="148"/>
        <end position="167"/>
    </location>
</feature>
<protein>
    <recommendedName>
        <fullName evidence="5">KinB signaling pathway activation protein</fullName>
    </recommendedName>
</protein>
<feature type="transmembrane region" description="Helical" evidence="2">
    <location>
        <begin position="50"/>
        <end position="75"/>
    </location>
</feature>
<keyword evidence="2" id="KW-0812">Transmembrane</keyword>
<dbReference type="SMART" id="SM01251">
    <property type="entry name" value="KbaA"/>
    <property type="match status" value="1"/>
</dbReference>
<keyword evidence="4" id="KW-1185">Reference proteome</keyword>
<reference evidence="3 4" key="1">
    <citation type="submission" date="2017-07" db="EMBL/GenBank/DDBJ databases">
        <title>The genome sequence of Paludifilum halophilum highlights mechanisms for microbial adaptation to high salt environemnts.</title>
        <authorList>
            <person name="Belbahri L."/>
        </authorList>
    </citation>
    <scope>NUCLEOTIDE SEQUENCE [LARGE SCALE GENOMIC DNA]</scope>
    <source>
        <strain evidence="3 4">DSM 102817</strain>
    </source>
</reference>
<feature type="transmembrane region" description="Helical" evidence="2">
    <location>
        <begin position="118"/>
        <end position="136"/>
    </location>
</feature>
<gene>
    <name evidence="3" type="ORF">CHM34_15450</name>
</gene>
<evidence type="ECO:0000256" key="1">
    <source>
        <dbReference type="SAM" id="MobiDB-lite"/>
    </source>
</evidence>
<dbReference type="Proteomes" id="UP000215459">
    <property type="component" value="Unassembled WGS sequence"/>
</dbReference>
<keyword evidence="2" id="KW-1133">Transmembrane helix</keyword>
<dbReference type="EMBL" id="NOWF01000011">
    <property type="protein sequence ID" value="OYD06497.1"/>
    <property type="molecule type" value="Genomic_DNA"/>
</dbReference>
<comment type="caution">
    <text evidence="3">The sequence shown here is derived from an EMBL/GenBank/DDBJ whole genome shotgun (WGS) entry which is preliminary data.</text>
</comment>
<proteinExistence type="predicted"/>